<keyword evidence="1" id="KW-0472">Membrane</keyword>
<dbReference type="EMBL" id="CAXITT010000097">
    <property type="protein sequence ID" value="CAL1531797.1"/>
    <property type="molecule type" value="Genomic_DNA"/>
</dbReference>
<accession>A0AAV2HEK2</accession>
<evidence type="ECO:0000256" key="2">
    <source>
        <dbReference type="SAM" id="SignalP"/>
    </source>
</evidence>
<protein>
    <submittedName>
        <fullName evidence="3">Uncharacterized protein</fullName>
    </submittedName>
</protein>
<sequence>MKKLFSINARIILICFYFDLCKAEWTSVDKPYSFSCDYAKNVLDSITWQSQDLISKYKCSIYTMPQCDPADDNVSLYYEAKMTSNGSVYTSVFTIKSVPLLPYNTTWFCRVDLSDQTSFKIQYSLNGFAPPKTPTCDTVTVVDDINIQIHCFTEIVFPTAICDFYAITNETREEYLSTGLISYYNQPSIINGYKRTDCTYTVSACILGNGRHLFSVVMYPNITSYITDEMKRVGHYKDQMIIDFPDAPTIYSVTNEDKRIASKNVLLLYKGIAVIMCEYKGSFPIYKNIRLICGNVENYSLKKTDIDIVNLILNTSTLAENETCTCEAWRDDSNCPHKKVTVNLQIEQYQSQSKSCNEFKEAAIGLGFTAGILALILLVALTMFVIRRNKNKKKKSSKIVIQNNRGDYSDIHENPHKYELPVFKPSESSQEELTVTYASVHASVVETSFNRSPSLGFITTNTMANRKQVYSNEQDADYVPKDAYHHYDEAVAEYRNEENNVVEE</sequence>
<feature type="transmembrane region" description="Helical" evidence="1">
    <location>
        <begin position="362"/>
        <end position="386"/>
    </location>
</feature>
<feature type="chain" id="PRO_5043315219" evidence="2">
    <location>
        <begin position="24"/>
        <end position="504"/>
    </location>
</feature>
<keyword evidence="4" id="KW-1185">Reference proteome</keyword>
<proteinExistence type="predicted"/>
<gene>
    <name evidence="3" type="ORF">GSLYS_00005892001</name>
</gene>
<feature type="signal peptide" evidence="2">
    <location>
        <begin position="1"/>
        <end position="23"/>
    </location>
</feature>
<name>A0AAV2HEK2_LYMST</name>
<keyword evidence="1" id="KW-1133">Transmembrane helix</keyword>
<keyword evidence="2" id="KW-0732">Signal</keyword>
<dbReference type="AlphaFoldDB" id="A0AAV2HEK2"/>
<dbReference type="Proteomes" id="UP001497497">
    <property type="component" value="Unassembled WGS sequence"/>
</dbReference>
<evidence type="ECO:0000313" key="4">
    <source>
        <dbReference type="Proteomes" id="UP001497497"/>
    </source>
</evidence>
<keyword evidence="1" id="KW-0812">Transmembrane</keyword>
<reference evidence="3 4" key="1">
    <citation type="submission" date="2024-04" db="EMBL/GenBank/DDBJ databases">
        <authorList>
            <consortium name="Genoscope - CEA"/>
            <person name="William W."/>
        </authorList>
    </citation>
    <scope>NUCLEOTIDE SEQUENCE [LARGE SCALE GENOMIC DNA]</scope>
</reference>
<evidence type="ECO:0000313" key="3">
    <source>
        <dbReference type="EMBL" id="CAL1531797.1"/>
    </source>
</evidence>
<organism evidence="3 4">
    <name type="scientific">Lymnaea stagnalis</name>
    <name type="common">Great pond snail</name>
    <name type="synonym">Helix stagnalis</name>
    <dbReference type="NCBI Taxonomy" id="6523"/>
    <lineage>
        <taxon>Eukaryota</taxon>
        <taxon>Metazoa</taxon>
        <taxon>Spiralia</taxon>
        <taxon>Lophotrochozoa</taxon>
        <taxon>Mollusca</taxon>
        <taxon>Gastropoda</taxon>
        <taxon>Heterobranchia</taxon>
        <taxon>Euthyneura</taxon>
        <taxon>Panpulmonata</taxon>
        <taxon>Hygrophila</taxon>
        <taxon>Lymnaeoidea</taxon>
        <taxon>Lymnaeidae</taxon>
        <taxon>Lymnaea</taxon>
    </lineage>
</organism>
<evidence type="ECO:0000256" key="1">
    <source>
        <dbReference type="SAM" id="Phobius"/>
    </source>
</evidence>
<comment type="caution">
    <text evidence="3">The sequence shown here is derived from an EMBL/GenBank/DDBJ whole genome shotgun (WGS) entry which is preliminary data.</text>
</comment>